<dbReference type="EMBL" id="KB446559">
    <property type="protein sequence ID" value="EME81984.1"/>
    <property type="molecule type" value="Genomic_DNA"/>
</dbReference>
<evidence type="ECO:0000313" key="2">
    <source>
        <dbReference type="Proteomes" id="UP000016932"/>
    </source>
</evidence>
<gene>
    <name evidence="1" type="ORF">MYCFIDRAFT_207999</name>
</gene>
<dbReference type="HOGENOM" id="CLU_1094692_0_0_1"/>
<accession>M2ZSJ0</accession>
<dbReference type="AlphaFoldDB" id="M2ZSJ0"/>
<reference evidence="1 2" key="1">
    <citation type="journal article" date="2012" name="PLoS Pathog.">
        <title>Diverse lifestyles and strategies of plant pathogenesis encoded in the genomes of eighteen Dothideomycetes fungi.</title>
        <authorList>
            <person name="Ohm R.A."/>
            <person name="Feau N."/>
            <person name="Henrissat B."/>
            <person name="Schoch C.L."/>
            <person name="Horwitz B.A."/>
            <person name="Barry K.W."/>
            <person name="Condon B.J."/>
            <person name="Copeland A.C."/>
            <person name="Dhillon B."/>
            <person name="Glaser F."/>
            <person name="Hesse C.N."/>
            <person name="Kosti I."/>
            <person name="LaButti K."/>
            <person name="Lindquist E.A."/>
            <person name="Lucas S."/>
            <person name="Salamov A.A."/>
            <person name="Bradshaw R.E."/>
            <person name="Ciuffetti L."/>
            <person name="Hamelin R.C."/>
            <person name="Kema G.H.J."/>
            <person name="Lawrence C."/>
            <person name="Scott J.A."/>
            <person name="Spatafora J.W."/>
            <person name="Turgeon B.G."/>
            <person name="de Wit P.J.G.M."/>
            <person name="Zhong S."/>
            <person name="Goodwin S.B."/>
            <person name="Grigoriev I.V."/>
        </authorList>
    </citation>
    <scope>NUCLEOTIDE SEQUENCE [LARGE SCALE GENOMIC DNA]</scope>
    <source>
        <strain evidence="1 2">CIRAD86</strain>
    </source>
</reference>
<dbReference type="GeneID" id="19336639"/>
<dbReference type="Proteomes" id="UP000016932">
    <property type="component" value="Unassembled WGS sequence"/>
</dbReference>
<dbReference type="RefSeq" id="XP_007927470.1">
    <property type="nucleotide sequence ID" value="XM_007929279.1"/>
</dbReference>
<name>M2ZSJ0_PSEFD</name>
<keyword evidence="2" id="KW-1185">Reference proteome</keyword>
<dbReference type="VEuPathDB" id="FungiDB:MYCFIDRAFT_207999"/>
<evidence type="ECO:0000313" key="1">
    <source>
        <dbReference type="EMBL" id="EME81984.1"/>
    </source>
</evidence>
<organism evidence="1 2">
    <name type="scientific">Pseudocercospora fijiensis (strain CIRAD86)</name>
    <name type="common">Black leaf streak disease fungus</name>
    <name type="synonym">Mycosphaerella fijiensis</name>
    <dbReference type="NCBI Taxonomy" id="383855"/>
    <lineage>
        <taxon>Eukaryota</taxon>
        <taxon>Fungi</taxon>
        <taxon>Dikarya</taxon>
        <taxon>Ascomycota</taxon>
        <taxon>Pezizomycotina</taxon>
        <taxon>Dothideomycetes</taxon>
        <taxon>Dothideomycetidae</taxon>
        <taxon>Mycosphaerellales</taxon>
        <taxon>Mycosphaerellaceae</taxon>
        <taxon>Pseudocercospora</taxon>
    </lineage>
</organism>
<dbReference type="KEGG" id="pfj:MYCFIDRAFT_207999"/>
<sequence length="254" mass="27838">MHCTPPGSTVELRNGVEKRGNVTYMYSTSFQPCSVTCRAIQRASPRNSQAEFSPSAISSPQVSAGLAHALRCGCTTPFGGSDSILKISLTPSIQRRIARARFSRSRSEPGHAGRLDRNLYVIAGSEAATLMRSRREPWSSGRDEVEKIACRSRKDKGSPHSSEKEMPARVPWLGREAASQDEHSLAQNIASPMIFDYSGWGSDLRPASRNSFGMYHYTIAQCPSILSSPPRCAKIFYAATPSVPVMLKTIPHHI</sequence>
<proteinExistence type="predicted"/>
<protein>
    <submittedName>
        <fullName evidence="1">Uncharacterized protein</fullName>
    </submittedName>
</protein>